<evidence type="ECO:0008006" key="3">
    <source>
        <dbReference type="Google" id="ProtNLM"/>
    </source>
</evidence>
<dbReference type="AlphaFoldDB" id="A0A1N7PHP3"/>
<dbReference type="Proteomes" id="UP000186744">
    <property type="component" value="Unassembled WGS sequence"/>
</dbReference>
<dbReference type="EMBL" id="FTOL01000005">
    <property type="protein sequence ID" value="SIT10134.1"/>
    <property type="molecule type" value="Genomic_DNA"/>
</dbReference>
<name>A0A1N7PHP3_9FLAO</name>
<reference evidence="2" key="1">
    <citation type="submission" date="2017-01" db="EMBL/GenBank/DDBJ databases">
        <authorList>
            <person name="Varghese N."/>
            <person name="Submissions S."/>
        </authorList>
    </citation>
    <scope>NUCLEOTIDE SEQUENCE [LARGE SCALE GENOMIC DNA]</scope>
    <source>
        <strain evidence="2">DSM 18017</strain>
    </source>
</reference>
<evidence type="ECO:0000313" key="1">
    <source>
        <dbReference type="EMBL" id="SIT10134.1"/>
    </source>
</evidence>
<organism evidence="1 2">
    <name type="scientific">Chryseobacterium ureilyticum</name>
    <dbReference type="NCBI Taxonomy" id="373668"/>
    <lineage>
        <taxon>Bacteria</taxon>
        <taxon>Pseudomonadati</taxon>
        <taxon>Bacteroidota</taxon>
        <taxon>Flavobacteriia</taxon>
        <taxon>Flavobacteriales</taxon>
        <taxon>Weeksellaceae</taxon>
        <taxon>Chryseobacterium group</taxon>
        <taxon>Chryseobacterium</taxon>
    </lineage>
</organism>
<sequence>MLFLPCSEATLLMEKRNAHSISAQENRKLNRHLMICKWCKMYNEKLAVLDKIFEKTFSEKEAKINESEIQDFKNKMFDKLNF</sequence>
<protein>
    <recommendedName>
        <fullName evidence="3">Zinc-finger</fullName>
    </recommendedName>
</protein>
<keyword evidence="2" id="KW-1185">Reference proteome</keyword>
<evidence type="ECO:0000313" key="2">
    <source>
        <dbReference type="Proteomes" id="UP000186744"/>
    </source>
</evidence>
<dbReference type="STRING" id="373668.SAMN05421786_105197"/>
<gene>
    <name evidence="1" type="ORF">SAMN05421786_105197</name>
</gene>
<accession>A0A1N7PHP3</accession>
<proteinExistence type="predicted"/>